<evidence type="ECO:0000313" key="1">
    <source>
        <dbReference type="EMBL" id="MDR7346101.1"/>
    </source>
</evidence>
<comment type="caution">
    <text evidence="1">The sequence shown here is derived from an EMBL/GenBank/DDBJ whole genome shotgun (WGS) entry which is preliminary data.</text>
</comment>
<reference evidence="1 2" key="1">
    <citation type="submission" date="2023-07" db="EMBL/GenBank/DDBJ databases">
        <title>Sequencing the genomes of 1000 actinobacteria strains.</title>
        <authorList>
            <person name="Klenk H.-P."/>
        </authorList>
    </citation>
    <scope>NUCLEOTIDE SEQUENCE [LARGE SCALE GENOMIC DNA]</scope>
    <source>
        <strain evidence="1 2">DSM 22966</strain>
    </source>
</reference>
<dbReference type="EMBL" id="JAVDYJ010000001">
    <property type="protein sequence ID" value="MDR7346101.1"/>
    <property type="molecule type" value="Genomic_DNA"/>
</dbReference>
<organism evidence="1 2">
    <name type="scientific">Enteractinococcus fodinae</name>
    <dbReference type="NCBI Taxonomy" id="684663"/>
    <lineage>
        <taxon>Bacteria</taxon>
        <taxon>Bacillati</taxon>
        <taxon>Actinomycetota</taxon>
        <taxon>Actinomycetes</taxon>
        <taxon>Micrococcales</taxon>
        <taxon>Micrococcaceae</taxon>
    </lineage>
</organism>
<sequence>MCNRRDVEQVRTNTVELLGLEDSHRQLHAELAARRQKQ</sequence>
<dbReference type="Proteomes" id="UP001183794">
    <property type="component" value="Unassembled WGS sequence"/>
</dbReference>
<protein>
    <submittedName>
        <fullName evidence="1">Uncharacterized protein</fullName>
    </submittedName>
</protein>
<evidence type="ECO:0000313" key="2">
    <source>
        <dbReference type="Proteomes" id="UP001183794"/>
    </source>
</evidence>
<accession>A0ABU2AXM7</accession>
<gene>
    <name evidence="1" type="ORF">J2S62_000358</name>
</gene>
<proteinExistence type="predicted"/>
<keyword evidence="2" id="KW-1185">Reference proteome</keyword>
<name>A0ABU2AXM7_9MICC</name>